<dbReference type="InterPro" id="IPR036388">
    <property type="entry name" value="WH-like_DNA-bd_sf"/>
</dbReference>
<evidence type="ECO:0000313" key="7">
    <source>
        <dbReference type="Proteomes" id="UP000422572"/>
    </source>
</evidence>
<name>A0A6I6FII4_9ACTN</name>
<dbReference type="Gene3D" id="3.40.50.300">
    <property type="entry name" value="P-loop containing nucleotide triphosphate hydrolases"/>
    <property type="match status" value="1"/>
</dbReference>
<dbReference type="Proteomes" id="UP000422572">
    <property type="component" value="Chromosome"/>
</dbReference>
<dbReference type="PANTHER" id="PTHR44688:SF16">
    <property type="entry name" value="DNA-BINDING TRANSCRIPTIONAL ACTIVATOR DEVR_DOSR"/>
    <property type="match status" value="1"/>
</dbReference>
<feature type="domain" description="HTH luxR-type" evidence="5">
    <location>
        <begin position="850"/>
        <end position="915"/>
    </location>
</feature>
<dbReference type="SUPFAM" id="SSF46894">
    <property type="entry name" value="C-terminal effector domain of the bipartite response regulators"/>
    <property type="match status" value="1"/>
</dbReference>
<dbReference type="Pfam" id="PF00196">
    <property type="entry name" value="GerE"/>
    <property type="match status" value="1"/>
</dbReference>
<dbReference type="Gene3D" id="1.10.10.10">
    <property type="entry name" value="Winged helix-like DNA-binding domain superfamily/Winged helix DNA-binding domain"/>
    <property type="match status" value="1"/>
</dbReference>
<dbReference type="AlphaFoldDB" id="A0A6I6FII4"/>
<evidence type="ECO:0000256" key="1">
    <source>
        <dbReference type="ARBA" id="ARBA00023015"/>
    </source>
</evidence>
<evidence type="ECO:0000256" key="4">
    <source>
        <dbReference type="SAM" id="MobiDB-lite"/>
    </source>
</evidence>
<accession>A0A6I6FII4</accession>
<dbReference type="SMART" id="SM00421">
    <property type="entry name" value="HTH_LUXR"/>
    <property type="match status" value="1"/>
</dbReference>
<sequence>MRIARDGRNVWASDEGTPTARHTVSHPPLVGRQRVLESLASFLRDSQWGGTVLAGKPGVGKTRLLNEVAETGRADGMLVLNVHADSATRRSPLYGVTSAMTGAGMAAPASPADAAPITAAQRRTPVLLCVDDSHLLDEESSALVLRLARDRTGKAVVVTCDGNPVNEAVLALWKEGRLARTSVDPLTEDEASQVADAMLGRPLAPVSAARFAMLAGGNLVALRELITCAVEEGVLTERAGVWAEGDGDLHSSRLTDLIDPLLQSLAPAERWAMEALSIGHSLPLSVATSVAPTATWEALESRGLVSVSGRTAECRITVADTLMATVLVAQIPVLRRRRLLDTLLRSLGESEAARGSADVDTVVWRLELGEELPEAEILRASRKAWWANDWRASTALAESAWAQHHTPSSGLFLAKVMIHHGRRAEAESVLAQVAATGGPAEAAAARRTRERMRLVRGAPVPSARTDSATDSAADSASAPVAGPAVAPSAESSAESPADLDSERRAITAGATVDAAIARMMDGKPRESWKIAEGLLRSEEPGRVAMAGSAALVALLSMGRPHDCLALVPQLSRAGEALQSVDVMDYDALNLRVLLSYARATSGETRRAESELREAIREAAAARNRTLANRAGVFLARLLFDQGKVAEANRLFAAACDDDLLLVRQVAAGGALYTALHLGNEGLIDAAYQRLAVPSTEGPRRVEIDVAHAMFEVHHGRVESAATILKDAARVASSAGAFGELADVVHTLTRIEYAQDAVEFLPAGGESVQGRVDRLRIDFALAAAKGDPRSVAEAAEGFEASSTPLYAAEAWAMAARLFRKKSESRLASAASRRCTQARKKYHGVPTYLLRVVDEVVPLSRREREIAMQAAAGRSNKEIAEQLVISVRTVDNHLYRIYRKLGVLNRRALRSLLQERGM</sequence>
<organism evidence="6 7">
    <name type="scientific">Streptomyces ficellus</name>
    <dbReference type="NCBI Taxonomy" id="1977088"/>
    <lineage>
        <taxon>Bacteria</taxon>
        <taxon>Bacillati</taxon>
        <taxon>Actinomycetota</taxon>
        <taxon>Actinomycetes</taxon>
        <taxon>Kitasatosporales</taxon>
        <taxon>Streptomycetaceae</taxon>
        <taxon>Streptomyces</taxon>
    </lineage>
</organism>
<dbReference type="GO" id="GO:0003677">
    <property type="term" value="F:DNA binding"/>
    <property type="evidence" value="ECO:0007669"/>
    <property type="project" value="UniProtKB-KW"/>
</dbReference>
<dbReference type="PROSITE" id="PS00622">
    <property type="entry name" value="HTH_LUXR_1"/>
    <property type="match status" value="1"/>
</dbReference>
<dbReference type="PRINTS" id="PR00038">
    <property type="entry name" value="HTHLUXR"/>
</dbReference>
<keyword evidence="3" id="KW-0804">Transcription</keyword>
<dbReference type="OrthoDB" id="3197423at2"/>
<dbReference type="PROSITE" id="PS50043">
    <property type="entry name" value="HTH_LUXR_2"/>
    <property type="match status" value="1"/>
</dbReference>
<dbReference type="RefSeq" id="WP_156691119.1">
    <property type="nucleotide sequence ID" value="NZ_CP034279.1"/>
</dbReference>
<dbReference type="InterPro" id="IPR000792">
    <property type="entry name" value="Tscrpt_reg_LuxR_C"/>
</dbReference>
<dbReference type="EMBL" id="CP034279">
    <property type="protein sequence ID" value="QGV77298.1"/>
    <property type="molecule type" value="Genomic_DNA"/>
</dbReference>
<feature type="compositionally biased region" description="Low complexity" evidence="4">
    <location>
        <begin position="461"/>
        <end position="498"/>
    </location>
</feature>
<gene>
    <name evidence="6" type="ORF">EIZ62_02780</name>
</gene>
<evidence type="ECO:0000313" key="6">
    <source>
        <dbReference type="EMBL" id="QGV77298.1"/>
    </source>
</evidence>
<evidence type="ECO:0000256" key="2">
    <source>
        <dbReference type="ARBA" id="ARBA00023125"/>
    </source>
</evidence>
<feature type="region of interest" description="Disordered" evidence="4">
    <location>
        <begin position="444"/>
        <end position="504"/>
    </location>
</feature>
<dbReference type="InterPro" id="IPR016032">
    <property type="entry name" value="Sig_transdc_resp-reg_C-effctor"/>
</dbReference>
<protein>
    <submittedName>
        <fullName evidence="6">Helix-turn-helix transcriptional regulator</fullName>
    </submittedName>
</protein>
<keyword evidence="7" id="KW-1185">Reference proteome</keyword>
<keyword evidence="1" id="KW-0805">Transcription regulation</keyword>
<dbReference type="CDD" id="cd06170">
    <property type="entry name" value="LuxR_C_like"/>
    <property type="match status" value="1"/>
</dbReference>
<keyword evidence="2" id="KW-0238">DNA-binding</keyword>
<feature type="region of interest" description="Disordered" evidence="4">
    <location>
        <begin position="1"/>
        <end position="28"/>
    </location>
</feature>
<dbReference type="InterPro" id="IPR027417">
    <property type="entry name" value="P-loop_NTPase"/>
</dbReference>
<evidence type="ECO:0000259" key="5">
    <source>
        <dbReference type="PROSITE" id="PS50043"/>
    </source>
</evidence>
<evidence type="ECO:0000256" key="3">
    <source>
        <dbReference type="ARBA" id="ARBA00023163"/>
    </source>
</evidence>
<dbReference type="SUPFAM" id="SSF52540">
    <property type="entry name" value="P-loop containing nucleoside triphosphate hydrolases"/>
    <property type="match status" value="1"/>
</dbReference>
<dbReference type="PANTHER" id="PTHR44688">
    <property type="entry name" value="DNA-BINDING TRANSCRIPTIONAL ACTIVATOR DEVR_DOSR"/>
    <property type="match status" value="1"/>
</dbReference>
<proteinExistence type="predicted"/>
<dbReference type="KEGG" id="sfic:EIZ62_02780"/>
<dbReference type="GO" id="GO:0006355">
    <property type="term" value="P:regulation of DNA-templated transcription"/>
    <property type="evidence" value="ECO:0007669"/>
    <property type="project" value="InterPro"/>
</dbReference>
<reference evidence="6 7" key="1">
    <citation type="submission" date="2018-12" db="EMBL/GenBank/DDBJ databases">
        <title>Complete genome sequence of Streptomyces ficellus NRRL8067, the producer of ficellomycin, feldamycin and nojirimycin.</title>
        <authorList>
            <person name="Zhang H."/>
            <person name="Yue R."/>
            <person name="Liu Y."/>
            <person name="Li M."/>
            <person name="Mu H."/>
            <person name="Zhang J."/>
        </authorList>
    </citation>
    <scope>NUCLEOTIDE SEQUENCE [LARGE SCALE GENOMIC DNA]</scope>
    <source>
        <strain evidence="6 7">NRRL 8067</strain>
    </source>
</reference>